<feature type="transmembrane region" description="Helical" evidence="1">
    <location>
        <begin position="181"/>
        <end position="200"/>
    </location>
</feature>
<organism evidence="2 3">
    <name type="scientific">Sphaerimonospora cavernae</name>
    <dbReference type="NCBI Taxonomy" id="1740611"/>
    <lineage>
        <taxon>Bacteria</taxon>
        <taxon>Bacillati</taxon>
        <taxon>Actinomycetota</taxon>
        <taxon>Actinomycetes</taxon>
        <taxon>Streptosporangiales</taxon>
        <taxon>Streptosporangiaceae</taxon>
        <taxon>Sphaerimonospora</taxon>
    </lineage>
</organism>
<keyword evidence="1" id="KW-1133">Transmembrane helix</keyword>
<dbReference type="EMBL" id="JBHMQT010000044">
    <property type="protein sequence ID" value="MFC0864561.1"/>
    <property type="molecule type" value="Genomic_DNA"/>
</dbReference>
<keyword evidence="1" id="KW-0472">Membrane</keyword>
<evidence type="ECO:0000313" key="2">
    <source>
        <dbReference type="EMBL" id="MFC0864561.1"/>
    </source>
</evidence>
<proteinExistence type="predicted"/>
<dbReference type="Proteomes" id="UP001589870">
    <property type="component" value="Unassembled WGS sequence"/>
</dbReference>
<dbReference type="RefSeq" id="WP_394302663.1">
    <property type="nucleotide sequence ID" value="NZ_JBHMQT010000044.1"/>
</dbReference>
<keyword evidence="3" id="KW-1185">Reference proteome</keyword>
<dbReference type="Pfam" id="PF18928">
    <property type="entry name" value="DUF5677"/>
    <property type="match status" value="1"/>
</dbReference>
<evidence type="ECO:0000313" key="3">
    <source>
        <dbReference type="Proteomes" id="UP001589870"/>
    </source>
</evidence>
<keyword evidence="1" id="KW-0812">Transmembrane</keyword>
<dbReference type="InterPro" id="IPR043733">
    <property type="entry name" value="DUF5677"/>
</dbReference>
<reference evidence="2 3" key="1">
    <citation type="submission" date="2024-09" db="EMBL/GenBank/DDBJ databases">
        <authorList>
            <person name="Sun Q."/>
            <person name="Mori K."/>
        </authorList>
    </citation>
    <scope>NUCLEOTIDE SEQUENCE [LARGE SCALE GENOMIC DNA]</scope>
    <source>
        <strain evidence="2 3">TBRC 1851</strain>
    </source>
</reference>
<sequence length="205" mass="22700">MHPNPATDPYSSLSGVIFLDEKLEMLQSRITRIGESSRKSSNLTRLQKAALQLVPASASIAKSIRQMIKDGYLLSAMILFRHLIERIATLSYLREHQEAVDLWEAGWPHGQRASLRKRLATLIPGASEEILSRFGDAVAKYNSLIHGDPLAAQQGLIKLSENDVVYVSDRDYVTLIRAGSIALETAIAVVFLIVMIDAIFPDTKT</sequence>
<comment type="caution">
    <text evidence="2">The sequence shown here is derived from an EMBL/GenBank/DDBJ whole genome shotgun (WGS) entry which is preliminary data.</text>
</comment>
<evidence type="ECO:0000256" key="1">
    <source>
        <dbReference type="SAM" id="Phobius"/>
    </source>
</evidence>
<protein>
    <submittedName>
        <fullName evidence="2">DUF5677 domain-containing protein</fullName>
    </submittedName>
</protein>
<accession>A0ABV6U946</accession>
<gene>
    <name evidence="2" type="ORF">ACFHYQ_19915</name>
</gene>
<name>A0ABV6U946_9ACTN</name>